<dbReference type="EMBL" id="BAABRN010000002">
    <property type="protein sequence ID" value="GAA5500557.1"/>
    <property type="molecule type" value="Genomic_DNA"/>
</dbReference>
<evidence type="ECO:0000256" key="5">
    <source>
        <dbReference type="ARBA" id="ARBA00022777"/>
    </source>
</evidence>
<feature type="transmembrane region" description="Helical" evidence="7">
    <location>
        <begin position="99"/>
        <end position="117"/>
    </location>
</feature>
<sequence>MLLPTARQVLRELFPPPKGPLAEKTIWSVSLLLLLAVLLLDIATPSSLAVGTVLCASVAFAALGASRRMIWQLTALCVLANLIAGFWNGWRDGLEPDHLANRAVSILTVILVGFLTTRARIASERAAQLLEEEKQLTRERVLRQLAEEMGGPLGQAEFVARAAQALQHVTAASSVEIGAMNRTVMAEPHALWLAPDLTPRDHPSQLGQRLPVEVLARPAGAGNTWQSGELFLGRLRRPTAGDLLVMLRSPRTSPHLTCEAIETLEPLLERTALLDDLREQRSQLAQRGEILRDLVYAFSHDLRTPLLANSINMNAALKGAYGPLPSDYQATLRNGLEANQTLLSLADQLLLVAKFESGEEDDEAQAVLLREVVLSVWHDLEAKAAQKGIIWQPELAGVTVYGRRHELRRAIQNLLENAVKFSPYGGVLEARLHQEHDQAVLQVLDSGAGISAERQAALFQRFGGHGAGSGSGLGLYLTRRIAEAHGGSVRYSRNQRAQSVFTLSLPVEAA</sequence>
<dbReference type="PRINTS" id="PR00344">
    <property type="entry name" value="BCTRLSENSOR"/>
</dbReference>
<dbReference type="EC" id="2.7.13.3" evidence="2"/>
<proteinExistence type="predicted"/>
<dbReference type="InterPro" id="IPR050736">
    <property type="entry name" value="Sensor_HK_Regulatory"/>
</dbReference>
<keyword evidence="7" id="KW-0812">Transmembrane</keyword>
<keyword evidence="7" id="KW-1133">Transmembrane helix</keyword>
<dbReference type="RefSeq" id="WP_353540540.1">
    <property type="nucleotide sequence ID" value="NZ_BAABRN010000002.1"/>
</dbReference>
<keyword evidence="6" id="KW-0902">Two-component regulatory system</keyword>
<dbReference type="SUPFAM" id="SSF47384">
    <property type="entry name" value="Homodimeric domain of signal transducing histidine kinase"/>
    <property type="match status" value="1"/>
</dbReference>
<keyword evidence="5" id="KW-0418">Kinase</keyword>
<keyword evidence="3" id="KW-0597">Phosphoprotein</keyword>
<dbReference type="InterPro" id="IPR036097">
    <property type="entry name" value="HisK_dim/P_sf"/>
</dbReference>
<dbReference type="InterPro" id="IPR003661">
    <property type="entry name" value="HisK_dim/P_dom"/>
</dbReference>
<dbReference type="Gene3D" id="3.30.565.10">
    <property type="entry name" value="Histidine kinase-like ATPase, C-terminal domain"/>
    <property type="match status" value="1"/>
</dbReference>
<keyword evidence="7" id="KW-0472">Membrane</keyword>
<dbReference type="InterPro" id="IPR004358">
    <property type="entry name" value="Sig_transdc_His_kin-like_C"/>
</dbReference>
<feature type="transmembrane region" description="Helical" evidence="7">
    <location>
        <begin position="70"/>
        <end position="87"/>
    </location>
</feature>
<dbReference type="Proteomes" id="UP001458946">
    <property type="component" value="Unassembled WGS sequence"/>
</dbReference>
<feature type="domain" description="Histidine kinase" evidence="8">
    <location>
        <begin position="297"/>
        <end position="509"/>
    </location>
</feature>
<dbReference type="InterPro" id="IPR005467">
    <property type="entry name" value="His_kinase_dom"/>
</dbReference>
<keyword evidence="4" id="KW-0808">Transferase</keyword>
<evidence type="ECO:0000259" key="8">
    <source>
        <dbReference type="PROSITE" id="PS50109"/>
    </source>
</evidence>
<dbReference type="PANTHER" id="PTHR43711:SF1">
    <property type="entry name" value="HISTIDINE KINASE 1"/>
    <property type="match status" value="1"/>
</dbReference>
<dbReference type="InterPro" id="IPR036890">
    <property type="entry name" value="HATPase_C_sf"/>
</dbReference>
<accession>A0ABP9VA44</accession>
<comment type="caution">
    <text evidence="9">The sequence shown here is derived from an EMBL/GenBank/DDBJ whole genome shotgun (WGS) entry which is preliminary data.</text>
</comment>
<evidence type="ECO:0000256" key="4">
    <source>
        <dbReference type="ARBA" id="ARBA00022679"/>
    </source>
</evidence>
<evidence type="ECO:0000256" key="2">
    <source>
        <dbReference type="ARBA" id="ARBA00012438"/>
    </source>
</evidence>
<protein>
    <recommendedName>
        <fullName evidence="2">histidine kinase</fullName>
        <ecNumber evidence="2">2.7.13.3</ecNumber>
    </recommendedName>
</protein>
<dbReference type="CDD" id="cd00075">
    <property type="entry name" value="HATPase"/>
    <property type="match status" value="1"/>
</dbReference>
<comment type="catalytic activity">
    <reaction evidence="1">
        <text>ATP + protein L-histidine = ADP + protein N-phospho-L-histidine.</text>
        <dbReference type="EC" id="2.7.13.3"/>
    </reaction>
</comment>
<evidence type="ECO:0000256" key="7">
    <source>
        <dbReference type="SAM" id="Phobius"/>
    </source>
</evidence>
<dbReference type="PANTHER" id="PTHR43711">
    <property type="entry name" value="TWO-COMPONENT HISTIDINE KINASE"/>
    <property type="match status" value="1"/>
</dbReference>
<name>A0ABP9VA44_9DEIO</name>
<gene>
    <name evidence="9" type="primary">sasA_2</name>
    <name evidence="9" type="ORF">Dxin01_00278</name>
</gene>
<evidence type="ECO:0000256" key="6">
    <source>
        <dbReference type="ARBA" id="ARBA00023012"/>
    </source>
</evidence>
<evidence type="ECO:0000313" key="10">
    <source>
        <dbReference type="Proteomes" id="UP001458946"/>
    </source>
</evidence>
<dbReference type="SMART" id="SM00388">
    <property type="entry name" value="HisKA"/>
    <property type="match status" value="1"/>
</dbReference>
<evidence type="ECO:0000256" key="1">
    <source>
        <dbReference type="ARBA" id="ARBA00000085"/>
    </source>
</evidence>
<dbReference type="InterPro" id="IPR003594">
    <property type="entry name" value="HATPase_dom"/>
</dbReference>
<dbReference type="SUPFAM" id="SSF55874">
    <property type="entry name" value="ATPase domain of HSP90 chaperone/DNA topoisomerase II/histidine kinase"/>
    <property type="match status" value="1"/>
</dbReference>
<keyword evidence="10" id="KW-1185">Reference proteome</keyword>
<organism evidence="9 10">
    <name type="scientific">Deinococcus xinjiangensis</name>
    <dbReference type="NCBI Taxonomy" id="457454"/>
    <lineage>
        <taxon>Bacteria</taxon>
        <taxon>Thermotogati</taxon>
        <taxon>Deinococcota</taxon>
        <taxon>Deinococci</taxon>
        <taxon>Deinococcales</taxon>
        <taxon>Deinococcaceae</taxon>
        <taxon>Deinococcus</taxon>
    </lineage>
</organism>
<reference evidence="9 10" key="1">
    <citation type="submission" date="2024-02" db="EMBL/GenBank/DDBJ databases">
        <title>Deinococcus xinjiangensis NBRC 107630.</title>
        <authorList>
            <person name="Ichikawa N."/>
            <person name="Katano-Makiyama Y."/>
            <person name="Hidaka K."/>
        </authorList>
    </citation>
    <scope>NUCLEOTIDE SEQUENCE [LARGE SCALE GENOMIC DNA]</scope>
    <source>
        <strain evidence="9 10">NBRC 107630</strain>
    </source>
</reference>
<evidence type="ECO:0000313" key="9">
    <source>
        <dbReference type="EMBL" id="GAA5500557.1"/>
    </source>
</evidence>
<dbReference type="PROSITE" id="PS50109">
    <property type="entry name" value="HIS_KIN"/>
    <property type="match status" value="1"/>
</dbReference>
<evidence type="ECO:0000256" key="3">
    <source>
        <dbReference type="ARBA" id="ARBA00022553"/>
    </source>
</evidence>
<dbReference type="SMART" id="SM00387">
    <property type="entry name" value="HATPase_c"/>
    <property type="match status" value="1"/>
</dbReference>
<dbReference type="Gene3D" id="1.10.287.130">
    <property type="match status" value="1"/>
</dbReference>
<dbReference type="Pfam" id="PF02518">
    <property type="entry name" value="HATPase_c"/>
    <property type="match status" value="1"/>
</dbReference>